<proteinExistence type="predicted"/>
<evidence type="ECO:0000313" key="4">
    <source>
        <dbReference type="WBParaSite" id="SMTH1_96160.1"/>
    </source>
</evidence>
<dbReference type="Gene3D" id="3.40.50.300">
    <property type="entry name" value="P-loop containing nucleotide triphosphate hydrolases"/>
    <property type="match status" value="1"/>
</dbReference>
<reference evidence="4" key="2">
    <citation type="submission" date="2023-11" db="UniProtKB">
        <authorList>
            <consortium name="WormBaseParasite"/>
        </authorList>
    </citation>
    <scope>IDENTIFICATION</scope>
</reference>
<reference evidence="1 3" key="1">
    <citation type="submission" date="2018-11" db="EMBL/GenBank/DDBJ databases">
        <authorList>
            <consortium name="Pathogen Informatics"/>
        </authorList>
    </citation>
    <scope>NUCLEOTIDE SEQUENCE [LARGE SCALE GENOMIC DNA]</scope>
    <source>
        <strain evidence="1">Denwood</strain>
        <strain evidence="3">Denwood, Zambia</strain>
    </source>
</reference>
<dbReference type="InterPro" id="IPR027417">
    <property type="entry name" value="P-loop_NTPase"/>
</dbReference>
<dbReference type="OrthoDB" id="6227118at2759"/>
<dbReference type="Proteomes" id="UP000050791">
    <property type="component" value="Unassembled WGS sequence"/>
</dbReference>
<evidence type="ECO:0000313" key="3">
    <source>
        <dbReference type="Proteomes" id="UP000269396"/>
    </source>
</evidence>
<evidence type="ECO:0000313" key="1">
    <source>
        <dbReference type="EMBL" id="VDP00693.1"/>
    </source>
</evidence>
<protein>
    <submittedName>
        <fullName evidence="4">DNA polymerase III subunit theta</fullName>
    </submittedName>
</protein>
<keyword evidence="3" id="KW-1185">Reference proteome</keyword>
<name>A0A183NP84_9TREM</name>
<accession>A0A183NP84</accession>
<organism evidence="2 4">
    <name type="scientific">Schistosoma mattheei</name>
    <dbReference type="NCBI Taxonomy" id="31246"/>
    <lineage>
        <taxon>Eukaryota</taxon>
        <taxon>Metazoa</taxon>
        <taxon>Spiralia</taxon>
        <taxon>Lophotrochozoa</taxon>
        <taxon>Platyhelminthes</taxon>
        <taxon>Trematoda</taxon>
        <taxon>Digenea</taxon>
        <taxon>Strigeidida</taxon>
        <taxon>Schistosomatoidea</taxon>
        <taxon>Schistosomatidae</taxon>
        <taxon>Schistosoma</taxon>
    </lineage>
</organism>
<dbReference type="WBParaSite" id="SMTH1_96160.1">
    <property type="protein sequence ID" value="SMTH1_96160.1"/>
    <property type="gene ID" value="SMTH1_96160"/>
</dbReference>
<dbReference type="Proteomes" id="UP000269396">
    <property type="component" value="Unassembled WGS sequence"/>
</dbReference>
<sequence length="70" mass="8200">MPKSDDPRKIHMDEAKRRAGIPVEFDKLLTDSLKLAFQKEDIDFNDDAMLIECYEKHNKTLENYVATGNW</sequence>
<dbReference type="STRING" id="31246.A0A183NP84"/>
<evidence type="ECO:0000313" key="2">
    <source>
        <dbReference type="Proteomes" id="UP000050791"/>
    </source>
</evidence>
<dbReference type="EMBL" id="UZAL01008706">
    <property type="protein sequence ID" value="VDP00693.1"/>
    <property type="molecule type" value="Genomic_DNA"/>
</dbReference>
<dbReference type="AlphaFoldDB" id="A0A183NP84"/>
<gene>
    <name evidence="1" type="ORF">SMTD_LOCUS3920</name>
</gene>